<dbReference type="Pfam" id="PF02779">
    <property type="entry name" value="Transket_pyr"/>
    <property type="match status" value="1"/>
</dbReference>
<dbReference type="InterPro" id="IPR001017">
    <property type="entry name" value="DH_E1"/>
</dbReference>
<dbReference type="SMART" id="SM00861">
    <property type="entry name" value="Transket_pyr"/>
    <property type="match status" value="1"/>
</dbReference>
<evidence type="ECO:0000256" key="5">
    <source>
        <dbReference type="ARBA" id="ARBA00023002"/>
    </source>
</evidence>
<name>A0A2Z5UU54_9COXI</name>
<feature type="domain" description="Transketolase-like pyrimidine-binding" evidence="7">
    <location>
        <begin position="593"/>
        <end position="786"/>
    </location>
</feature>
<dbReference type="Pfam" id="PF00676">
    <property type="entry name" value="E1_dh"/>
    <property type="match status" value="1"/>
</dbReference>
<dbReference type="InterPro" id="IPR042179">
    <property type="entry name" value="KGD_C_sf"/>
</dbReference>
<dbReference type="InterPro" id="IPR011603">
    <property type="entry name" value="2oxoglutarate_DH_E1"/>
</dbReference>
<dbReference type="InterPro" id="IPR029061">
    <property type="entry name" value="THDP-binding"/>
</dbReference>
<dbReference type="PIRSF" id="PIRSF000157">
    <property type="entry name" value="Oxoglu_dh_E1"/>
    <property type="match status" value="1"/>
</dbReference>
<keyword evidence="6" id="KW-0786">Thiamine pyrophosphate</keyword>
<keyword evidence="9" id="KW-1185">Reference proteome</keyword>
<dbReference type="KEGG" id="rvi:RVIR1_06790"/>
<comment type="cofactor">
    <cofactor evidence="1">
        <name>thiamine diphosphate</name>
        <dbReference type="ChEBI" id="CHEBI:58937"/>
    </cofactor>
</comment>
<evidence type="ECO:0000256" key="4">
    <source>
        <dbReference type="ARBA" id="ARBA00012280"/>
    </source>
</evidence>
<dbReference type="EC" id="1.2.4.2" evidence="4"/>
<dbReference type="InterPro" id="IPR032106">
    <property type="entry name" value="2-oxogl_dehyd_N"/>
</dbReference>
<dbReference type="PANTHER" id="PTHR23152">
    <property type="entry name" value="2-OXOGLUTARATE DEHYDROGENASE"/>
    <property type="match status" value="1"/>
</dbReference>
<dbReference type="Gene3D" id="3.40.50.11610">
    <property type="entry name" value="Multifunctional 2-oxoglutarate metabolism enzyme, C-terminal domain"/>
    <property type="match status" value="1"/>
</dbReference>
<dbReference type="GO" id="GO:0004591">
    <property type="term" value="F:oxoglutarate dehydrogenase (succinyl-transferring) activity"/>
    <property type="evidence" value="ECO:0007669"/>
    <property type="project" value="UniProtKB-EC"/>
</dbReference>
<dbReference type="OrthoDB" id="9759785at2"/>
<comment type="similarity">
    <text evidence="3">Belongs to the alpha-ketoglutarate dehydrogenase family.</text>
</comment>
<gene>
    <name evidence="8" type="primary">sucA</name>
    <name evidence="8" type="ORF">RVIR1_06790</name>
</gene>
<protein>
    <recommendedName>
        <fullName evidence="4">oxoglutarate dehydrogenase (succinyl-transferring)</fullName>
        <ecNumber evidence="4">1.2.4.2</ecNumber>
    </recommendedName>
</protein>
<comment type="function">
    <text evidence="2">E1 component of the 2-oxoglutarate dehydrogenase (OGDH) complex which catalyzes the decarboxylation of 2-oxoglutarate, the first step in the conversion of 2-oxoglutarate to succinyl-CoA and CO(2).</text>
</comment>
<evidence type="ECO:0000256" key="2">
    <source>
        <dbReference type="ARBA" id="ARBA00003906"/>
    </source>
</evidence>
<dbReference type="GO" id="GO:0030976">
    <property type="term" value="F:thiamine pyrophosphate binding"/>
    <property type="evidence" value="ECO:0007669"/>
    <property type="project" value="InterPro"/>
</dbReference>
<evidence type="ECO:0000313" key="9">
    <source>
        <dbReference type="Proteomes" id="UP000282483"/>
    </source>
</evidence>
<dbReference type="GO" id="GO:0045252">
    <property type="term" value="C:oxoglutarate dehydrogenase complex"/>
    <property type="evidence" value="ECO:0007669"/>
    <property type="project" value="TreeGrafter"/>
</dbReference>
<accession>A0A2Z5UU54</accession>
<evidence type="ECO:0000256" key="3">
    <source>
        <dbReference type="ARBA" id="ARBA00006936"/>
    </source>
</evidence>
<sequence>MTEQVKSAFQTLRTDSYLFSGNGAYLEALYEQYLHDPNQLSREWQTYFNQVVDKQKDVSHADIRAYFSELAKNPAPLTVHGSPEDALLSKVHNLIDAYRRYGHYQANLDPLRLAPKREIVDLSLENHALTPADLSQNVHLGGLLGLQTVTVQTVIDILKEIYCSYIGFETQHIADAGQRAWLQARIESVEGQASFSNDVKKTILKGLIRAEGLEKYLGNKFVAQKRFSLEGGDSLIPLLDELVARASTQAVQEIVIGMAHRGRLNVLINVLGKLPSKLFEEFEGKLTQENRSGDVKYHKGFATDVKTDHGALHIAMAFNPSHLEIVNPVVEGSVRSRQERRSDNIGQQVLPVLIHGDAAFSGQGVVMETLELSQTAGYGTGGTLHIVINNQIGFTTDPQNARSSWYCTDPAKMIDAPIFHVNGDDPESVLFTLQLAFDFRQTFKKDVVIDLVCYRRHGHNEADEPAATQPLIYQTIKQLPTVRTQYAEQLIAQNVISKEELSQWMDAYRNQLDKGEPVVSRLSVDEHENPYRIDWRPYRYHDWREAEDTGIALQRLKDMATSLETLPPGLTLQPQVAKIIDDRRKMTAGQLALNWGYAEILAYATLLQEDYGVRLSGQDCGRGTFFHRHAVLHDFKTNQIYVPLSQLAKHEKAFTVIDSTLSEVAVMGFEYGYAISNPNSLVIWEAQYGDFVNGAQVVIDQFLSSSEQKWGRLCGLVLLLPHGYEGAGPEHTSARLERFLQLCAQDNMQVCVPTTPAQIFHLLRRQMCRPYRKPLIVMSPKSLLRHKLAISSLEDLAKGRFQNVIADERALKKVKRVILCSGKVYYDLLEQCQAQKIDNIALIRLEQLYPFPKEELIAALKPYEKVKDIIWCQEEPKNQGAWYASQHHFIDCLAKNQSLHYVGRAASAAPAVGSPIVHVQEQQALIKEALTC</sequence>
<reference evidence="8 9" key="1">
    <citation type="submission" date="2017-03" db="EMBL/GenBank/DDBJ databases">
        <title>The genome sequence of Candidatus Rickettsiella viridis.</title>
        <authorList>
            <person name="Nikoh N."/>
            <person name="Tsuchida T."/>
            <person name="Yamaguchi K."/>
            <person name="Maeda T."/>
            <person name="Shigenobu S."/>
            <person name="Fukatsu T."/>
        </authorList>
    </citation>
    <scope>NUCLEOTIDE SEQUENCE [LARGE SCALE GENOMIC DNA]</scope>
    <source>
        <strain evidence="8 9">Ap-RA04</strain>
    </source>
</reference>
<dbReference type="InterPro" id="IPR005475">
    <property type="entry name" value="Transketolase-like_Pyr-bd"/>
</dbReference>
<dbReference type="Proteomes" id="UP000282483">
    <property type="component" value="Chromosome"/>
</dbReference>
<dbReference type="CDD" id="cd02016">
    <property type="entry name" value="TPP_E1_OGDC_like"/>
    <property type="match status" value="1"/>
</dbReference>
<dbReference type="Pfam" id="PF16870">
    <property type="entry name" value="OxoGdeHyase_C"/>
    <property type="match status" value="1"/>
</dbReference>
<organism evidence="8 9">
    <name type="scientific">Candidatus Rickettsiella viridis</name>
    <dbReference type="NCBI Taxonomy" id="676208"/>
    <lineage>
        <taxon>Bacteria</taxon>
        <taxon>Pseudomonadati</taxon>
        <taxon>Pseudomonadota</taxon>
        <taxon>Gammaproteobacteria</taxon>
        <taxon>Legionellales</taxon>
        <taxon>Coxiellaceae</taxon>
        <taxon>Rickettsiella</taxon>
    </lineage>
</organism>
<dbReference type="InterPro" id="IPR031717">
    <property type="entry name" value="ODO-1/KGD_C"/>
</dbReference>
<evidence type="ECO:0000256" key="1">
    <source>
        <dbReference type="ARBA" id="ARBA00001964"/>
    </source>
</evidence>
<dbReference type="GO" id="GO:0005829">
    <property type="term" value="C:cytosol"/>
    <property type="evidence" value="ECO:0007669"/>
    <property type="project" value="TreeGrafter"/>
</dbReference>
<dbReference type="GO" id="GO:0006099">
    <property type="term" value="P:tricarboxylic acid cycle"/>
    <property type="evidence" value="ECO:0007669"/>
    <property type="project" value="TreeGrafter"/>
</dbReference>
<evidence type="ECO:0000259" key="7">
    <source>
        <dbReference type="SMART" id="SM00861"/>
    </source>
</evidence>
<dbReference type="Gene3D" id="1.10.287.1150">
    <property type="entry name" value="TPP helical domain"/>
    <property type="match status" value="1"/>
</dbReference>
<proteinExistence type="inferred from homology"/>
<dbReference type="Gene3D" id="3.40.50.12470">
    <property type="match status" value="1"/>
</dbReference>
<dbReference type="PANTHER" id="PTHR23152:SF4">
    <property type="entry name" value="2-OXOADIPATE DEHYDROGENASE COMPLEX COMPONENT E1"/>
    <property type="match status" value="1"/>
</dbReference>
<dbReference type="NCBIfam" id="NF006914">
    <property type="entry name" value="PRK09404.1"/>
    <property type="match status" value="1"/>
</dbReference>
<keyword evidence="5" id="KW-0560">Oxidoreductase</keyword>
<dbReference type="RefSeq" id="WP_126322656.1">
    <property type="nucleotide sequence ID" value="NZ_AP018005.1"/>
</dbReference>
<dbReference type="Gene3D" id="3.40.50.970">
    <property type="match status" value="1"/>
</dbReference>
<dbReference type="AlphaFoldDB" id="A0A2Z5UU54"/>
<evidence type="ECO:0000313" key="8">
    <source>
        <dbReference type="EMBL" id="BBB15176.1"/>
    </source>
</evidence>
<dbReference type="Pfam" id="PF16078">
    <property type="entry name" value="2-oxogl_dehyd_N"/>
    <property type="match status" value="1"/>
</dbReference>
<dbReference type="NCBIfam" id="NF008907">
    <property type="entry name" value="PRK12270.1"/>
    <property type="match status" value="1"/>
</dbReference>
<evidence type="ECO:0000256" key="6">
    <source>
        <dbReference type="ARBA" id="ARBA00023052"/>
    </source>
</evidence>
<dbReference type="SUPFAM" id="SSF52518">
    <property type="entry name" value="Thiamin diphosphate-binding fold (THDP-binding)"/>
    <property type="match status" value="2"/>
</dbReference>
<dbReference type="EMBL" id="AP018005">
    <property type="protein sequence ID" value="BBB15176.1"/>
    <property type="molecule type" value="Genomic_DNA"/>
</dbReference>
<dbReference type="NCBIfam" id="TIGR00239">
    <property type="entry name" value="2oxo_dh_E1"/>
    <property type="match status" value="1"/>
</dbReference>